<dbReference type="PANTHER" id="PTHR43539">
    <property type="entry name" value="FLAVIN-BINDING MONOOXYGENASE-LIKE PROTEIN (AFU_ORTHOLOGUE AFUA_4G09220)"/>
    <property type="match status" value="1"/>
</dbReference>
<dbReference type="PRINTS" id="PR00469">
    <property type="entry name" value="PNDRDTASEII"/>
</dbReference>
<accession>A0ABS0TJR4</accession>
<evidence type="ECO:0000313" key="3">
    <source>
        <dbReference type="Proteomes" id="UP000635665"/>
    </source>
</evidence>
<proteinExistence type="predicted"/>
<keyword evidence="3" id="KW-1185">Reference proteome</keyword>
<dbReference type="PIRSF" id="PIRSF000332">
    <property type="entry name" value="FMO"/>
    <property type="match status" value="1"/>
</dbReference>
<protein>
    <submittedName>
        <fullName evidence="2">NAD(P)/FAD-dependent oxidoreductase</fullName>
    </submittedName>
</protein>
<dbReference type="NCBIfam" id="NF040505">
    <property type="entry name" value="ArsO_flavin_mono"/>
    <property type="match status" value="1"/>
</dbReference>
<dbReference type="PANTHER" id="PTHR43539:SF78">
    <property type="entry name" value="FLAVIN-CONTAINING MONOOXYGENASE"/>
    <property type="match status" value="1"/>
</dbReference>
<dbReference type="SUPFAM" id="SSF51905">
    <property type="entry name" value="FAD/NAD(P)-binding domain"/>
    <property type="match status" value="2"/>
</dbReference>
<dbReference type="EMBL" id="JAEHNY010000016">
    <property type="protein sequence ID" value="MBI6121305.1"/>
    <property type="molecule type" value="Genomic_DNA"/>
</dbReference>
<keyword evidence="1" id="KW-0560">Oxidoreductase</keyword>
<gene>
    <name evidence="2" type="ORF">I6U50_14865</name>
</gene>
<dbReference type="InterPro" id="IPR036188">
    <property type="entry name" value="FAD/NAD-bd_sf"/>
</dbReference>
<name>A0ABS0TJR4_9FLAO</name>
<dbReference type="RefSeq" id="WP_198639421.1">
    <property type="nucleotide sequence ID" value="NZ_JAEHNY010000016.1"/>
</dbReference>
<dbReference type="Proteomes" id="UP000635665">
    <property type="component" value="Unassembled WGS sequence"/>
</dbReference>
<evidence type="ECO:0000256" key="1">
    <source>
        <dbReference type="ARBA" id="ARBA00023002"/>
    </source>
</evidence>
<dbReference type="PRINTS" id="PR00368">
    <property type="entry name" value="FADPNR"/>
</dbReference>
<dbReference type="Gene3D" id="3.50.50.60">
    <property type="entry name" value="FAD/NAD(P)-binding domain"/>
    <property type="match status" value="1"/>
</dbReference>
<dbReference type="InterPro" id="IPR050982">
    <property type="entry name" value="Auxin_biosynth/cation_transpt"/>
</dbReference>
<dbReference type="Pfam" id="PF13738">
    <property type="entry name" value="Pyr_redox_3"/>
    <property type="match status" value="1"/>
</dbReference>
<reference evidence="2 3" key="1">
    <citation type="submission" date="2020-12" db="EMBL/GenBank/DDBJ databases">
        <title>Salegentibacter orientalis sp. nov., isolated from costal sediment.</title>
        <authorList>
            <person name="Lian F.-B."/>
        </authorList>
    </citation>
    <scope>NUCLEOTIDE SEQUENCE [LARGE SCALE GENOMIC DNA]</scope>
    <source>
        <strain evidence="2 3">F60176</strain>
    </source>
</reference>
<organism evidence="2 3">
    <name type="scientific">Salegentibacter maritimus</name>
    <dbReference type="NCBI Taxonomy" id="2794347"/>
    <lineage>
        <taxon>Bacteria</taxon>
        <taxon>Pseudomonadati</taxon>
        <taxon>Bacteroidota</taxon>
        <taxon>Flavobacteriia</taxon>
        <taxon>Flavobacteriales</taxon>
        <taxon>Flavobacteriaceae</taxon>
        <taxon>Salegentibacter</taxon>
    </lineage>
</organism>
<sequence>MAEIYDVIIIGGGQSALACAYYARRTSLNYLVLDGQETCGGAWQKTWDSLSLFSPAEHASLPGWLMPKAKDKFPDKKHVINYLCAYEERYDFPIKRPVNVTNVEKELAVFRLKTSEGEFFSKAVISATGTWNAPYIPKIEGMETFRGKQIHSSQYRNTDKLEHKKVLVVGEGNSGAQILAEVSKVAHTSWATLKEPEFLPDDVDGSVLFNVATAKYKAENEGREFNLKNYNLGDIVMLPAVKQARQRGVLVSKGKLSGFTQDGVIWEDGTQQVFDIIIWCTGFHYATNHLKNIAHLDGKGKIKTEGTKAKQTEGLWLVGYGRWTGYASATLIGVGRSARATVKELTDYLKGL</sequence>
<dbReference type="InterPro" id="IPR000960">
    <property type="entry name" value="Flavin_mOase"/>
</dbReference>
<comment type="caution">
    <text evidence="2">The sequence shown here is derived from an EMBL/GenBank/DDBJ whole genome shotgun (WGS) entry which is preliminary data.</text>
</comment>
<evidence type="ECO:0000313" key="2">
    <source>
        <dbReference type="EMBL" id="MBI6121305.1"/>
    </source>
</evidence>